<dbReference type="Proteomes" id="UP001056120">
    <property type="component" value="Linkage Group LG08"/>
</dbReference>
<sequence>MVALAGASPGRMKRTQPQMIGKEMPSVWRLSLLHSTRKLRLMIALTCQGGTKTQIISSQFSMPSKPVPNSRFYTKVMMLLQQRNCNRPTASTRANETSGQSKDQQLSRDISKAIYYHALRASTELAEKEGTYETFNGSPVSKFK</sequence>
<evidence type="ECO:0000313" key="2">
    <source>
        <dbReference type="Proteomes" id="UP001056120"/>
    </source>
</evidence>
<accession>A0ACB9IFI0</accession>
<keyword evidence="2" id="KW-1185">Reference proteome</keyword>
<organism evidence="1 2">
    <name type="scientific">Smallanthus sonchifolius</name>
    <dbReference type="NCBI Taxonomy" id="185202"/>
    <lineage>
        <taxon>Eukaryota</taxon>
        <taxon>Viridiplantae</taxon>
        <taxon>Streptophyta</taxon>
        <taxon>Embryophyta</taxon>
        <taxon>Tracheophyta</taxon>
        <taxon>Spermatophyta</taxon>
        <taxon>Magnoliopsida</taxon>
        <taxon>eudicotyledons</taxon>
        <taxon>Gunneridae</taxon>
        <taxon>Pentapetalae</taxon>
        <taxon>asterids</taxon>
        <taxon>campanulids</taxon>
        <taxon>Asterales</taxon>
        <taxon>Asteraceae</taxon>
        <taxon>Asteroideae</taxon>
        <taxon>Heliantheae alliance</taxon>
        <taxon>Millerieae</taxon>
        <taxon>Smallanthus</taxon>
    </lineage>
</organism>
<protein>
    <submittedName>
        <fullName evidence="1">Uncharacterized protein</fullName>
    </submittedName>
</protein>
<dbReference type="EMBL" id="CM042025">
    <property type="protein sequence ID" value="KAI3806135.1"/>
    <property type="molecule type" value="Genomic_DNA"/>
</dbReference>
<proteinExistence type="predicted"/>
<name>A0ACB9IFI0_9ASTR</name>
<evidence type="ECO:0000313" key="1">
    <source>
        <dbReference type="EMBL" id="KAI3806135.1"/>
    </source>
</evidence>
<reference evidence="1 2" key="2">
    <citation type="journal article" date="2022" name="Mol. Ecol. Resour.">
        <title>The genomes of chicory, endive, great burdock and yacon provide insights into Asteraceae paleo-polyploidization history and plant inulin production.</title>
        <authorList>
            <person name="Fan W."/>
            <person name="Wang S."/>
            <person name="Wang H."/>
            <person name="Wang A."/>
            <person name="Jiang F."/>
            <person name="Liu H."/>
            <person name="Zhao H."/>
            <person name="Xu D."/>
            <person name="Zhang Y."/>
        </authorList>
    </citation>
    <scope>NUCLEOTIDE SEQUENCE [LARGE SCALE GENOMIC DNA]</scope>
    <source>
        <strain evidence="2">cv. Yunnan</strain>
        <tissue evidence="1">Leaves</tissue>
    </source>
</reference>
<reference evidence="2" key="1">
    <citation type="journal article" date="2022" name="Mol. Ecol. Resour.">
        <title>The genomes of chicory, endive, great burdock and yacon provide insights into Asteraceae palaeo-polyploidization history and plant inulin production.</title>
        <authorList>
            <person name="Fan W."/>
            <person name="Wang S."/>
            <person name="Wang H."/>
            <person name="Wang A."/>
            <person name="Jiang F."/>
            <person name="Liu H."/>
            <person name="Zhao H."/>
            <person name="Xu D."/>
            <person name="Zhang Y."/>
        </authorList>
    </citation>
    <scope>NUCLEOTIDE SEQUENCE [LARGE SCALE GENOMIC DNA]</scope>
    <source>
        <strain evidence="2">cv. Yunnan</strain>
    </source>
</reference>
<comment type="caution">
    <text evidence="1">The sequence shown here is derived from an EMBL/GenBank/DDBJ whole genome shotgun (WGS) entry which is preliminary data.</text>
</comment>
<gene>
    <name evidence="1" type="ORF">L1987_22028</name>
</gene>